<dbReference type="EMBL" id="JANUGQ010000002">
    <property type="protein sequence ID" value="MCS0634802.1"/>
    <property type="molecule type" value="Genomic_DNA"/>
</dbReference>
<evidence type="ECO:0000313" key="8">
    <source>
        <dbReference type="Proteomes" id="UP001431313"/>
    </source>
</evidence>
<name>A0ABT2CCF7_9ACTN</name>
<reference evidence="7" key="1">
    <citation type="submission" date="2022-08" db="EMBL/GenBank/DDBJ databases">
        <authorList>
            <person name="Somphong A."/>
            <person name="Phongsopitanun W."/>
        </authorList>
    </citation>
    <scope>NUCLEOTIDE SEQUENCE</scope>
    <source>
        <strain evidence="7">LP05-1</strain>
    </source>
</reference>
<dbReference type="InterPro" id="IPR006311">
    <property type="entry name" value="TAT_signal"/>
</dbReference>
<dbReference type="Pfam" id="PF01497">
    <property type="entry name" value="Peripla_BP_2"/>
    <property type="match status" value="1"/>
</dbReference>
<dbReference type="InterPro" id="IPR051313">
    <property type="entry name" value="Bact_iron-sidero_bind"/>
</dbReference>
<protein>
    <submittedName>
        <fullName evidence="7">ABC transporter substrate-binding protein</fullName>
    </submittedName>
</protein>
<evidence type="ECO:0000256" key="3">
    <source>
        <dbReference type="ARBA" id="ARBA00022448"/>
    </source>
</evidence>
<dbReference type="SUPFAM" id="SSF53807">
    <property type="entry name" value="Helical backbone' metal receptor"/>
    <property type="match status" value="1"/>
</dbReference>
<keyword evidence="8" id="KW-1185">Reference proteome</keyword>
<comment type="subcellular location">
    <subcellularLocation>
        <location evidence="1">Cell envelope</location>
    </subcellularLocation>
</comment>
<feature type="domain" description="Fe/B12 periplasmic-binding" evidence="6">
    <location>
        <begin position="76"/>
        <end position="333"/>
    </location>
</feature>
<comment type="caution">
    <text evidence="7">The sequence shown here is derived from an EMBL/GenBank/DDBJ whole genome shotgun (WGS) entry which is preliminary data.</text>
</comment>
<evidence type="ECO:0000256" key="1">
    <source>
        <dbReference type="ARBA" id="ARBA00004196"/>
    </source>
</evidence>
<dbReference type="PANTHER" id="PTHR30532">
    <property type="entry name" value="IRON III DICITRATE-BINDING PERIPLASMIC PROTEIN"/>
    <property type="match status" value="1"/>
</dbReference>
<evidence type="ECO:0000256" key="4">
    <source>
        <dbReference type="ARBA" id="ARBA00022729"/>
    </source>
</evidence>
<dbReference type="PROSITE" id="PS50983">
    <property type="entry name" value="FE_B12_PBP"/>
    <property type="match status" value="1"/>
</dbReference>
<dbReference type="RefSeq" id="WP_258785438.1">
    <property type="nucleotide sequence ID" value="NZ_JANUGQ010000002.1"/>
</dbReference>
<dbReference type="PROSITE" id="PS51318">
    <property type="entry name" value="TAT"/>
    <property type="match status" value="1"/>
</dbReference>
<accession>A0ABT2CCF7</accession>
<proteinExistence type="inferred from homology"/>
<evidence type="ECO:0000256" key="5">
    <source>
        <dbReference type="SAM" id="MobiDB-lite"/>
    </source>
</evidence>
<dbReference type="PANTHER" id="PTHR30532:SF1">
    <property type="entry name" value="IRON(3+)-HYDROXAMATE-BINDING PROTEIN FHUD"/>
    <property type="match status" value="1"/>
</dbReference>
<keyword evidence="3" id="KW-0813">Transport</keyword>
<dbReference type="PROSITE" id="PS51257">
    <property type="entry name" value="PROKAR_LIPOPROTEIN"/>
    <property type="match status" value="1"/>
</dbReference>
<comment type="similarity">
    <text evidence="2">Belongs to the bacterial solute-binding protein 8 family.</text>
</comment>
<organism evidence="7 8">
    <name type="scientific">Streptomyces pyxinae</name>
    <dbReference type="NCBI Taxonomy" id="2970734"/>
    <lineage>
        <taxon>Bacteria</taxon>
        <taxon>Bacillati</taxon>
        <taxon>Actinomycetota</taxon>
        <taxon>Actinomycetes</taxon>
        <taxon>Kitasatosporales</taxon>
        <taxon>Streptomycetaceae</taxon>
        <taxon>Streptomyces</taxon>
    </lineage>
</organism>
<dbReference type="InterPro" id="IPR002491">
    <property type="entry name" value="ABC_transptr_periplasmic_BD"/>
</dbReference>
<dbReference type="Proteomes" id="UP001431313">
    <property type="component" value="Unassembled WGS sequence"/>
</dbReference>
<keyword evidence="4" id="KW-0732">Signal</keyword>
<feature type="compositionally biased region" description="Gly residues" evidence="5">
    <location>
        <begin position="47"/>
        <end position="57"/>
    </location>
</feature>
<feature type="region of interest" description="Disordered" evidence="5">
    <location>
        <begin position="37"/>
        <end position="66"/>
    </location>
</feature>
<evidence type="ECO:0000259" key="6">
    <source>
        <dbReference type="PROSITE" id="PS50983"/>
    </source>
</evidence>
<dbReference type="Gene3D" id="3.40.50.1980">
    <property type="entry name" value="Nitrogenase molybdenum iron protein domain"/>
    <property type="match status" value="2"/>
</dbReference>
<sequence length="333" mass="35513">MTRSRAVFGHLDRRRFLGGLTATATALSLSGLTACGVSESEDESPKSGGGSAGGDGGTRTVRTDNGAVRVPAKAERVVVLENYDALMLLDLGLVPVGVPDGAANAQILPREQYDQLKGVATIGASGSPNSQAVAALKPDLIIDQFYKEKSAPLKTIAPVAYYDWHTSGSLWHQQIAKLATAVGREDRLKDKKAAYEKRLSEVRTAYAKQIATTTWAPLSGGPGGKFFLGSPLATVMRDVGLKLGAGLGPQEAGFVPKSYEEMDVLKDCDVLIYSVQYDGKPTPTTQQLLDNKLWKNVPAVKAGRAFPSKHFLMANYTFAVGAVDEIEGMLKKL</sequence>
<gene>
    <name evidence="7" type="ORF">NX801_03840</name>
</gene>
<evidence type="ECO:0000313" key="7">
    <source>
        <dbReference type="EMBL" id="MCS0634802.1"/>
    </source>
</evidence>
<evidence type="ECO:0000256" key="2">
    <source>
        <dbReference type="ARBA" id="ARBA00008814"/>
    </source>
</evidence>